<keyword evidence="5" id="KW-0067">ATP-binding</keyword>
<dbReference type="AlphaFoldDB" id="A0A9D1NC98"/>
<dbReference type="InterPro" id="IPR027417">
    <property type="entry name" value="P-loop_NTPase"/>
</dbReference>
<name>A0A9D1NC98_9FIRM</name>
<dbReference type="Gene3D" id="3.40.50.300">
    <property type="entry name" value="P-loop containing nucleotide triphosphate hydrolases"/>
    <property type="match status" value="1"/>
</dbReference>
<evidence type="ECO:0000256" key="3">
    <source>
        <dbReference type="ARBA" id="ARBA00022970"/>
    </source>
</evidence>
<evidence type="ECO:0000313" key="6">
    <source>
        <dbReference type="Proteomes" id="UP000886891"/>
    </source>
</evidence>
<feature type="domain" description="ABC transporter" evidence="4">
    <location>
        <begin position="20"/>
        <end position="60"/>
    </location>
</feature>
<keyword evidence="2" id="KW-0813">Transport</keyword>
<dbReference type="EMBL" id="DVOH01000020">
    <property type="protein sequence ID" value="HIV00019.1"/>
    <property type="molecule type" value="Genomic_DNA"/>
</dbReference>
<comment type="similarity">
    <text evidence="1">Belongs to the ABC transporter superfamily.</text>
</comment>
<dbReference type="InterPro" id="IPR052156">
    <property type="entry name" value="BCAA_Transport_ATP-bd_LivF"/>
</dbReference>
<feature type="non-terminal residue" evidence="5">
    <location>
        <position position="61"/>
    </location>
</feature>
<dbReference type="GO" id="GO:0005524">
    <property type="term" value="F:ATP binding"/>
    <property type="evidence" value="ECO:0007669"/>
    <property type="project" value="UniProtKB-KW"/>
</dbReference>
<dbReference type="GO" id="GO:0015807">
    <property type="term" value="P:L-amino acid transport"/>
    <property type="evidence" value="ECO:0007669"/>
    <property type="project" value="TreeGrafter"/>
</dbReference>
<proteinExistence type="inferred from homology"/>
<reference evidence="5" key="1">
    <citation type="submission" date="2020-10" db="EMBL/GenBank/DDBJ databases">
        <authorList>
            <person name="Gilroy R."/>
        </authorList>
    </citation>
    <scope>NUCLEOTIDE SEQUENCE</scope>
    <source>
        <strain evidence="5">23406</strain>
    </source>
</reference>
<comment type="caution">
    <text evidence="5">The sequence shown here is derived from an EMBL/GenBank/DDBJ whole genome shotgun (WGS) entry which is preliminary data.</text>
</comment>
<dbReference type="PANTHER" id="PTHR43820">
    <property type="entry name" value="HIGH-AFFINITY BRANCHED-CHAIN AMINO ACID TRANSPORT ATP-BINDING PROTEIN LIVF"/>
    <property type="match status" value="1"/>
</dbReference>
<keyword evidence="3" id="KW-0029">Amino-acid transport</keyword>
<dbReference type="Pfam" id="PF00005">
    <property type="entry name" value="ABC_tran"/>
    <property type="match status" value="1"/>
</dbReference>
<evidence type="ECO:0000259" key="4">
    <source>
        <dbReference type="Pfam" id="PF00005"/>
    </source>
</evidence>
<organism evidence="5 6">
    <name type="scientific">Candidatus Stercoripulliclostridium merdipullorum</name>
    <dbReference type="NCBI Taxonomy" id="2840952"/>
    <lineage>
        <taxon>Bacteria</taxon>
        <taxon>Bacillati</taxon>
        <taxon>Bacillota</taxon>
        <taxon>Clostridia</taxon>
        <taxon>Eubacteriales</taxon>
        <taxon>Candidatus Stercoripulliclostridium</taxon>
    </lineage>
</organism>
<keyword evidence="5" id="KW-0547">Nucleotide-binding</keyword>
<dbReference type="PANTHER" id="PTHR43820:SF4">
    <property type="entry name" value="HIGH-AFFINITY BRANCHED-CHAIN AMINO ACID TRANSPORT ATP-BINDING PROTEIN LIVF"/>
    <property type="match status" value="1"/>
</dbReference>
<dbReference type="InterPro" id="IPR003439">
    <property type="entry name" value="ABC_transporter-like_ATP-bd"/>
</dbReference>
<evidence type="ECO:0000313" key="5">
    <source>
        <dbReference type="EMBL" id="HIV00019.1"/>
    </source>
</evidence>
<dbReference type="GO" id="GO:0016887">
    <property type="term" value="F:ATP hydrolysis activity"/>
    <property type="evidence" value="ECO:0007669"/>
    <property type="project" value="InterPro"/>
</dbReference>
<protein>
    <submittedName>
        <fullName evidence="5">ATP-binding cassette domain-containing protein</fullName>
    </submittedName>
</protein>
<gene>
    <name evidence="5" type="ORF">IAB14_02750</name>
</gene>
<reference evidence="5" key="2">
    <citation type="journal article" date="2021" name="PeerJ">
        <title>Extensive microbial diversity within the chicken gut microbiome revealed by metagenomics and culture.</title>
        <authorList>
            <person name="Gilroy R."/>
            <person name="Ravi A."/>
            <person name="Getino M."/>
            <person name="Pursley I."/>
            <person name="Horton D.L."/>
            <person name="Alikhan N.F."/>
            <person name="Baker D."/>
            <person name="Gharbi K."/>
            <person name="Hall N."/>
            <person name="Watson M."/>
            <person name="Adriaenssens E.M."/>
            <person name="Foster-Nyarko E."/>
            <person name="Jarju S."/>
            <person name="Secka A."/>
            <person name="Antonio M."/>
            <person name="Oren A."/>
            <person name="Chaudhuri R.R."/>
            <person name="La Ragione R."/>
            <person name="Hildebrand F."/>
            <person name="Pallen M.J."/>
        </authorList>
    </citation>
    <scope>NUCLEOTIDE SEQUENCE</scope>
    <source>
        <strain evidence="5">23406</strain>
    </source>
</reference>
<dbReference type="Proteomes" id="UP000886891">
    <property type="component" value="Unassembled WGS sequence"/>
</dbReference>
<dbReference type="GO" id="GO:0015658">
    <property type="term" value="F:branched-chain amino acid transmembrane transporter activity"/>
    <property type="evidence" value="ECO:0007669"/>
    <property type="project" value="TreeGrafter"/>
</dbReference>
<evidence type="ECO:0000256" key="1">
    <source>
        <dbReference type="ARBA" id="ARBA00005417"/>
    </source>
</evidence>
<sequence length="61" mass="6446">MKLLEVKNVSHAYESRPVIEGVSFDVNEGETVCLIGTSGVGKTTLFQVLSGLVKPLGGEVL</sequence>
<evidence type="ECO:0000256" key="2">
    <source>
        <dbReference type="ARBA" id="ARBA00022448"/>
    </source>
</evidence>
<dbReference type="SUPFAM" id="SSF52540">
    <property type="entry name" value="P-loop containing nucleoside triphosphate hydrolases"/>
    <property type="match status" value="1"/>
</dbReference>
<accession>A0A9D1NC98</accession>